<dbReference type="InterPro" id="IPR021225">
    <property type="entry name" value="Tlde1_dom"/>
</dbReference>
<name>A0ABR5TJF8_9BURK</name>
<dbReference type="Pfam" id="PF10908">
    <property type="entry name" value="Tlde1_dom"/>
    <property type="match status" value="1"/>
</dbReference>
<gene>
    <name evidence="2" type="ORF">WS72_13395</name>
</gene>
<protein>
    <recommendedName>
        <fullName evidence="1">Tlde1 domain-containing protein</fullName>
    </recommendedName>
</protein>
<evidence type="ECO:0000259" key="1">
    <source>
        <dbReference type="Pfam" id="PF10908"/>
    </source>
</evidence>
<feature type="domain" description="Tlde1" evidence="1">
    <location>
        <begin position="26"/>
        <end position="148"/>
    </location>
</feature>
<sequence>MPGITCTFRLNGQPMSVLNCAGIGAFFAFSGLDRDINKPGAVAHANSGPLPPGRYYIVDRQSGGRMGWFWDHALSFAGRSPTEWFALFRIDATIDDFTVINGVRRGRFRLHPKGGAGISQGCITVANPDQFKRLRSAFLQRGATVPVPGTNLKAYGTVDVQ</sequence>
<proteinExistence type="predicted"/>
<reference evidence="2 3" key="1">
    <citation type="submission" date="2015-11" db="EMBL/GenBank/DDBJ databases">
        <authorList>
            <person name="Sahl J."/>
            <person name="Wagner D."/>
            <person name="Keim P."/>
        </authorList>
    </citation>
    <scope>NUCLEOTIDE SEQUENCE [LARGE SCALE GENOMIC DNA]</scope>
    <source>
        <strain evidence="2 3">BDU18</strain>
    </source>
</reference>
<accession>A0ABR5TJF8</accession>
<dbReference type="Proteomes" id="UP000070255">
    <property type="component" value="Unassembled WGS sequence"/>
</dbReference>
<dbReference type="RefSeq" id="WP_060822026.1">
    <property type="nucleotide sequence ID" value="NZ_LNJQ01000001.1"/>
</dbReference>
<evidence type="ECO:0000313" key="3">
    <source>
        <dbReference type="Proteomes" id="UP000070255"/>
    </source>
</evidence>
<keyword evidence="3" id="KW-1185">Reference proteome</keyword>
<evidence type="ECO:0000313" key="2">
    <source>
        <dbReference type="EMBL" id="KWZ43752.1"/>
    </source>
</evidence>
<comment type="caution">
    <text evidence="2">The sequence shown here is derived from an EMBL/GenBank/DDBJ whole genome shotgun (WGS) entry which is preliminary data.</text>
</comment>
<organism evidence="2 3">
    <name type="scientific">Burkholderia savannae</name>
    <dbReference type="NCBI Taxonomy" id="1637837"/>
    <lineage>
        <taxon>Bacteria</taxon>
        <taxon>Pseudomonadati</taxon>
        <taxon>Pseudomonadota</taxon>
        <taxon>Betaproteobacteria</taxon>
        <taxon>Burkholderiales</taxon>
        <taxon>Burkholderiaceae</taxon>
        <taxon>Burkholderia</taxon>
        <taxon>pseudomallei group</taxon>
    </lineage>
</organism>
<dbReference type="EMBL" id="LNJQ01000001">
    <property type="protein sequence ID" value="KWZ43752.1"/>
    <property type="molecule type" value="Genomic_DNA"/>
</dbReference>